<reference evidence="1 2" key="1">
    <citation type="submission" date="2015-09" db="EMBL/GenBank/DDBJ databases">
        <title>Draft genome of the parasitic nematode Teladorsagia circumcincta isolate WARC Sus (inbred).</title>
        <authorList>
            <person name="Mitreva M."/>
        </authorList>
    </citation>
    <scope>NUCLEOTIDE SEQUENCE [LARGE SCALE GENOMIC DNA]</scope>
    <source>
        <strain evidence="1 2">S</strain>
    </source>
</reference>
<name>A0A2G9U338_TELCI</name>
<evidence type="ECO:0000313" key="1">
    <source>
        <dbReference type="EMBL" id="PIO64595.1"/>
    </source>
</evidence>
<dbReference type="Proteomes" id="UP000230423">
    <property type="component" value="Unassembled WGS sequence"/>
</dbReference>
<dbReference type="AlphaFoldDB" id="A0A2G9U338"/>
<accession>A0A2G9U338</accession>
<dbReference type="EMBL" id="KZ349756">
    <property type="protein sequence ID" value="PIO64595.1"/>
    <property type="molecule type" value="Genomic_DNA"/>
</dbReference>
<dbReference type="GO" id="GO:0030018">
    <property type="term" value="C:Z disc"/>
    <property type="evidence" value="ECO:0007669"/>
    <property type="project" value="TreeGrafter"/>
</dbReference>
<dbReference type="GO" id="GO:0005219">
    <property type="term" value="F:ryanodine-sensitive calcium-release channel activity"/>
    <property type="evidence" value="ECO:0007669"/>
    <property type="project" value="TreeGrafter"/>
</dbReference>
<dbReference type="GO" id="GO:0014808">
    <property type="term" value="P:release of sequestered calcium ion into cytosol by sarcoplasmic reticulum"/>
    <property type="evidence" value="ECO:0007669"/>
    <property type="project" value="TreeGrafter"/>
</dbReference>
<dbReference type="OrthoDB" id="5874322at2759"/>
<protein>
    <submittedName>
        <fullName evidence="1">Uncharacterized protein</fullName>
    </submittedName>
</protein>
<evidence type="ECO:0000313" key="2">
    <source>
        <dbReference type="Proteomes" id="UP000230423"/>
    </source>
</evidence>
<proteinExistence type="predicted"/>
<gene>
    <name evidence="1" type="ORF">TELCIR_13772</name>
</gene>
<dbReference type="GO" id="GO:0033017">
    <property type="term" value="C:sarcoplasmic reticulum membrane"/>
    <property type="evidence" value="ECO:0007669"/>
    <property type="project" value="TreeGrafter"/>
</dbReference>
<dbReference type="GO" id="GO:0042383">
    <property type="term" value="C:sarcolemma"/>
    <property type="evidence" value="ECO:0007669"/>
    <property type="project" value="TreeGrafter"/>
</dbReference>
<sequence>MMPMWFAKQLPRFEDISSGSVLEISRIPATGNSPPCLKLTQKATITESGPSEKATMEYIRLSLPVKCNETFVKNKDRDALRKTMAEYKPRSMSVVSGYRPPAIPQEFQDQVRDRKVWLYARQTWLTLTFLGLPGTLLEVPPLSI</sequence>
<keyword evidence="2" id="KW-1185">Reference proteome</keyword>
<organism evidence="1 2">
    <name type="scientific">Teladorsagia circumcincta</name>
    <name type="common">Brown stomach worm</name>
    <name type="synonym">Ostertagia circumcincta</name>
    <dbReference type="NCBI Taxonomy" id="45464"/>
    <lineage>
        <taxon>Eukaryota</taxon>
        <taxon>Metazoa</taxon>
        <taxon>Ecdysozoa</taxon>
        <taxon>Nematoda</taxon>
        <taxon>Chromadorea</taxon>
        <taxon>Rhabditida</taxon>
        <taxon>Rhabditina</taxon>
        <taxon>Rhabditomorpha</taxon>
        <taxon>Strongyloidea</taxon>
        <taxon>Trichostrongylidae</taxon>
        <taxon>Teladorsagia</taxon>
    </lineage>
</organism>
<dbReference type="PANTHER" id="PTHR46399:SF8">
    <property type="entry name" value="B30.2_SPRY DOMAIN-CONTAINING PROTEIN"/>
    <property type="match status" value="1"/>
</dbReference>
<dbReference type="GO" id="GO:0034704">
    <property type="term" value="C:calcium channel complex"/>
    <property type="evidence" value="ECO:0007669"/>
    <property type="project" value="TreeGrafter"/>
</dbReference>
<dbReference type="GO" id="GO:0005790">
    <property type="term" value="C:smooth endoplasmic reticulum"/>
    <property type="evidence" value="ECO:0007669"/>
    <property type="project" value="TreeGrafter"/>
</dbReference>
<dbReference type="InterPro" id="IPR015925">
    <property type="entry name" value="Ryanodine_IP3_receptor"/>
</dbReference>
<dbReference type="GO" id="GO:0006941">
    <property type="term" value="P:striated muscle contraction"/>
    <property type="evidence" value="ECO:0007669"/>
    <property type="project" value="TreeGrafter"/>
</dbReference>
<dbReference type="PANTHER" id="PTHR46399">
    <property type="entry name" value="B30.2/SPRY DOMAIN-CONTAINING PROTEIN"/>
    <property type="match status" value="1"/>
</dbReference>